<feature type="transmembrane region" description="Helical" evidence="2">
    <location>
        <begin position="20"/>
        <end position="41"/>
    </location>
</feature>
<dbReference type="SMART" id="SM00710">
    <property type="entry name" value="PbH1"/>
    <property type="match status" value="4"/>
</dbReference>
<comment type="caution">
    <text evidence="3">The sequence shown here is derived from an EMBL/GenBank/DDBJ whole genome shotgun (WGS) entry which is preliminary data.</text>
</comment>
<dbReference type="RefSeq" id="WP_171198756.1">
    <property type="nucleotide sequence ID" value="NZ_JABEND010000002.1"/>
</dbReference>
<keyword evidence="2" id="KW-0472">Membrane</keyword>
<dbReference type="InterPro" id="IPR012334">
    <property type="entry name" value="Pectin_lyas_fold"/>
</dbReference>
<evidence type="ECO:0000313" key="3">
    <source>
        <dbReference type="EMBL" id="NNG35140.1"/>
    </source>
</evidence>
<dbReference type="Gene3D" id="2.160.20.10">
    <property type="entry name" value="Single-stranded right-handed beta-helix, Pectin lyase-like"/>
    <property type="match status" value="1"/>
</dbReference>
<evidence type="ECO:0000256" key="1">
    <source>
        <dbReference type="SAM" id="MobiDB-lite"/>
    </source>
</evidence>
<evidence type="ECO:0000313" key="4">
    <source>
        <dbReference type="Proteomes" id="UP000562984"/>
    </source>
</evidence>
<evidence type="ECO:0000256" key="2">
    <source>
        <dbReference type="SAM" id="Phobius"/>
    </source>
</evidence>
<feature type="compositionally biased region" description="Basic and acidic residues" evidence="1">
    <location>
        <begin position="138"/>
        <end position="152"/>
    </location>
</feature>
<keyword evidence="2" id="KW-0812">Transmembrane</keyword>
<feature type="region of interest" description="Disordered" evidence="1">
    <location>
        <begin position="42"/>
        <end position="171"/>
    </location>
</feature>
<evidence type="ECO:0008006" key="5">
    <source>
        <dbReference type="Google" id="ProtNLM"/>
    </source>
</evidence>
<proteinExistence type="predicted"/>
<keyword evidence="2" id="KW-1133">Transmembrane helix</keyword>
<dbReference type="AlphaFoldDB" id="A0A849A9I0"/>
<keyword evidence="4" id="KW-1185">Reference proteome</keyword>
<dbReference type="InterPro" id="IPR006626">
    <property type="entry name" value="PbH1"/>
</dbReference>
<gene>
    <name evidence="3" type="ORF">HKD39_05330</name>
</gene>
<dbReference type="EMBL" id="JABEND010000002">
    <property type="protein sequence ID" value="NNG35140.1"/>
    <property type="molecule type" value="Genomic_DNA"/>
</dbReference>
<dbReference type="InterPro" id="IPR011050">
    <property type="entry name" value="Pectin_lyase_fold/virulence"/>
</dbReference>
<feature type="compositionally biased region" description="Polar residues" evidence="1">
    <location>
        <begin position="109"/>
        <end position="130"/>
    </location>
</feature>
<feature type="compositionally biased region" description="Gly residues" evidence="1">
    <location>
        <begin position="86"/>
        <end position="106"/>
    </location>
</feature>
<accession>A0A849A9I0</accession>
<name>A0A849A9I0_9ACTN</name>
<protein>
    <recommendedName>
        <fullName evidence="5">Right handed beta helix domain-containing protein</fullName>
    </recommendedName>
</protein>
<sequence>MTSNYPQPGPPPRRRVPGAVIGFGVGVVVTALAAGGIAMAVNGSDDGPNPAAATTTPVGSIPLTPRTQGSFPMTQGGADPTPQTGALGGGAQPGSVGSGNSNGNGNGTEDPTGTAGSETSKNGTESTDGSTAGGTGNDQKDQEDQEEQRDGKPQNTPGIEATAKPSTDGLPAVQMVECPAGGTAVSNADTLKAALGAARPGAVIRLQDGVYEGTFTLTASGTSEQPIWVCGGRGAVIDAGGVKSGYGFHLDKASNVRLVGFAVQNAQKGVIGDGTSGSIIQQLKVSQTGDEAIHLRAASQRNLVIGNEVSDTGNRRDKFGEGIYIGSAVSNWCRYGGCQPDRSDFNVVAGNQISDTTSEAVDIKEGTVGGLLIGNSFDGSGTTAADSWVDVKGTAWTIKDNTGRVAPLDGFQTHQIEERWGERNLFTGNKIDATNPPAPEQADENDGERFGIALRPDGGNTVLCNNTVTGPGVPLSNVECRRG</sequence>
<organism evidence="3 4">
    <name type="scientific">Nakamurella aerolata</name>
    <dbReference type="NCBI Taxonomy" id="1656892"/>
    <lineage>
        <taxon>Bacteria</taxon>
        <taxon>Bacillati</taxon>
        <taxon>Actinomycetota</taxon>
        <taxon>Actinomycetes</taxon>
        <taxon>Nakamurellales</taxon>
        <taxon>Nakamurellaceae</taxon>
        <taxon>Nakamurella</taxon>
    </lineage>
</organism>
<dbReference type="Proteomes" id="UP000562984">
    <property type="component" value="Unassembled WGS sequence"/>
</dbReference>
<dbReference type="SUPFAM" id="SSF51126">
    <property type="entry name" value="Pectin lyase-like"/>
    <property type="match status" value="1"/>
</dbReference>
<reference evidence="3 4" key="1">
    <citation type="submission" date="2020-05" db="EMBL/GenBank/DDBJ databases">
        <title>Nakamurella sp. DB0629 isolated from air conditioner.</title>
        <authorList>
            <person name="Kim D.H."/>
            <person name="Kim D.-U."/>
        </authorList>
    </citation>
    <scope>NUCLEOTIDE SEQUENCE [LARGE SCALE GENOMIC DNA]</scope>
    <source>
        <strain evidence="3 4">DB0629</strain>
    </source>
</reference>